<dbReference type="InterPro" id="IPR002110">
    <property type="entry name" value="Ankyrin_rpt"/>
</dbReference>
<dbReference type="PROSITE" id="PS50088">
    <property type="entry name" value="ANK_REPEAT"/>
    <property type="match status" value="13"/>
</dbReference>
<proteinExistence type="predicted"/>
<evidence type="ECO:0000313" key="8">
    <source>
        <dbReference type="Proteomes" id="UP000018144"/>
    </source>
</evidence>
<feature type="compositionally biased region" description="Low complexity" evidence="4">
    <location>
        <begin position="197"/>
        <end position="207"/>
    </location>
</feature>
<feature type="transmembrane region" description="Helical" evidence="5">
    <location>
        <begin position="423"/>
        <end position="446"/>
    </location>
</feature>
<dbReference type="InterPro" id="IPR036770">
    <property type="entry name" value="Ankyrin_rpt-contain_sf"/>
</dbReference>
<feature type="region of interest" description="Disordered" evidence="4">
    <location>
        <begin position="2446"/>
        <end position="2505"/>
    </location>
</feature>
<organism evidence="7 8">
    <name type="scientific">Pyronema omphalodes (strain CBS 100304)</name>
    <name type="common">Pyronema confluens</name>
    <dbReference type="NCBI Taxonomy" id="1076935"/>
    <lineage>
        <taxon>Eukaryota</taxon>
        <taxon>Fungi</taxon>
        <taxon>Dikarya</taxon>
        <taxon>Ascomycota</taxon>
        <taxon>Pezizomycotina</taxon>
        <taxon>Pezizomycetes</taxon>
        <taxon>Pezizales</taxon>
        <taxon>Pyronemataceae</taxon>
        <taxon>Pyronema</taxon>
    </lineage>
</organism>
<dbReference type="CDD" id="cd12885">
    <property type="entry name" value="SPRY_RanBP_like"/>
    <property type="match status" value="1"/>
</dbReference>
<dbReference type="STRING" id="1076935.U4L3F9"/>
<reference evidence="7 8" key="1">
    <citation type="journal article" date="2013" name="PLoS Genet.">
        <title>The genome and development-dependent transcriptomes of Pyronema confluens: a window into fungal evolution.</title>
        <authorList>
            <person name="Traeger S."/>
            <person name="Altegoer F."/>
            <person name="Freitag M."/>
            <person name="Gabaldon T."/>
            <person name="Kempken F."/>
            <person name="Kumar A."/>
            <person name="Marcet-Houben M."/>
            <person name="Poggeler S."/>
            <person name="Stajich J.E."/>
            <person name="Nowrousian M."/>
        </authorList>
    </citation>
    <scope>NUCLEOTIDE SEQUENCE [LARGE SCALE GENOMIC DNA]</scope>
    <source>
        <strain evidence="8">CBS 100304</strain>
        <tissue evidence="7">Vegetative mycelium</tissue>
    </source>
</reference>
<feature type="domain" description="B30.2/SPRY" evidence="6">
    <location>
        <begin position="2228"/>
        <end position="2424"/>
    </location>
</feature>
<feature type="repeat" description="ANK" evidence="3">
    <location>
        <begin position="1929"/>
        <end position="1961"/>
    </location>
</feature>
<evidence type="ECO:0000313" key="7">
    <source>
        <dbReference type="EMBL" id="CCX11111.1"/>
    </source>
</evidence>
<evidence type="ECO:0000256" key="4">
    <source>
        <dbReference type="SAM" id="MobiDB-lite"/>
    </source>
</evidence>
<dbReference type="PANTHER" id="PTHR24198">
    <property type="entry name" value="ANKYRIN REPEAT AND PROTEIN KINASE DOMAIN-CONTAINING PROTEIN"/>
    <property type="match status" value="1"/>
</dbReference>
<dbReference type="PROSITE" id="PS50188">
    <property type="entry name" value="B302_SPRY"/>
    <property type="match status" value="1"/>
</dbReference>
<feature type="repeat" description="ANK" evidence="3">
    <location>
        <begin position="1405"/>
        <end position="1437"/>
    </location>
</feature>
<feature type="repeat" description="ANK" evidence="3">
    <location>
        <begin position="1730"/>
        <end position="1762"/>
    </location>
</feature>
<feature type="repeat" description="ANK" evidence="3">
    <location>
        <begin position="1630"/>
        <end position="1662"/>
    </location>
</feature>
<feature type="repeat" description="ANK" evidence="3">
    <location>
        <begin position="1594"/>
        <end position="1626"/>
    </location>
</feature>
<feature type="region of interest" description="Disordered" evidence="4">
    <location>
        <begin position="280"/>
        <end position="348"/>
    </location>
</feature>
<dbReference type="SMART" id="SM00248">
    <property type="entry name" value="ANK"/>
    <property type="match status" value="25"/>
</dbReference>
<dbReference type="Proteomes" id="UP000018144">
    <property type="component" value="Unassembled WGS sequence"/>
</dbReference>
<evidence type="ECO:0000259" key="6">
    <source>
        <dbReference type="PROSITE" id="PS50188"/>
    </source>
</evidence>
<dbReference type="Pfam" id="PF00622">
    <property type="entry name" value="SPRY"/>
    <property type="match status" value="1"/>
</dbReference>
<dbReference type="Gene3D" id="2.60.120.920">
    <property type="match status" value="1"/>
</dbReference>
<feature type="transmembrane region" description="Helical" evidence="5">
    <location>
        <begin position="6"/>
        <end position="32"/>
    </location>
</feature>
<dbReference type="InterPro" id="IPR003877">
    <property type="entry name" value="SPRY_dom"/>
</dbReference>
<feature type="repeat" description="ANK" evidence="3">
    <location>
        <begin position="1965"/>
        <end position="1997"/>
    </location>
</feature>
<feature type="repeat" description="ANK" evidence="3">
    <location>
        <begin position="1664"/>
        <end position="1696"/>
    </location>
</feature>
<dbReference type="PANTHER" id="PTHR24198:SF165">
    <property type="entry name" value="ANKYRIN REPEAT-CONTAINING PROTEIN-RELATED"/>
    <property type="match status" value="1"/>
</dbReference>
<feature type="region of interest" description="Disordered" evidence="4">
    <location>
        <begin position="196"/>
        <end position="237"/>
    </location>
</feature>
<evidence type="ECO:0000256" key="3">
    <source>
        <dbReference type="PROSITE-ProRule" id="PRU00023"/>
    </source>
</evidence>
<feature type="region of interest" description="Disordered" evidence="4">
    <location>
        <begin position="1556"/>
        <end position="1581"/>
    </location>
</feature>
<protein>
    <submittedName>
        <fullName evidence="7">Similar to Ankyrin-2 acc. no. Q01484</fullName>
    </submittedName>
</protein>
<dbReference type="EMBL" id="HF935594">
    <property type="protein sequence ID" value="CCX11111.1"/>
    <property type="molecule type" value="Genomic_DNA"/>
</dbReference>
<keyword evidence="5" id="KW-0472">Membrane</keyword>
<dbReference type="InterPro" id="IPR043136">
    <property type="entry name" value="B30.2/SPRY_sf"/>
</dbReference>
<gene>
    <name evidence="7" type="ORF">PCON_10705</name>
</gene>
<keyword evidence="5" id="KW-1133">Transmembrane helix</keyword>
<keyword evidence="8" id="KW-1185">Reference proteome</keyword>
<feature type="repeat" description="ANK" evidence="3">
    <location>
        <begin position="1894"/>
        <end position="1926"/>
    </location>
</feature>
<dbReference type="Pfam" id="PF12796">
    <property type="entry name" value="Ank_2"/>
    <property type="match status" value="7"/>
</dbReference>
<evidence type="ECO:0000256" key="2">
    <source>
        <dbReference type="ARBA" id="ARBA00023043"/>
    </source>
</evidence>
<dbReference type="eggNOG" id="KOG1477">
    <property type="taxonomic scope" value="Eukaryota"/>
</dbReference>
<dbReference type="Gene3D" id="1.25.40.20">
    <property type="entry name" value="Ankyrin repeat-containing domain"/>
    <property type="match status" value="8"/>
</dbReference>
<evidence type="ECO:0000256" key="1">
    <source>
        <dbReference type="ARBA" id="ARBA00022737"/>
    </source>
</evidence>
<feature type="repeat" description="ANK" evidence="3">
    <location>
        <begin position="1372"/>
        <end position="1404"/>
    </location>
</feature>
<keyword evidence="5" id="KW-0812">Transmembrane</keyword>
<dbReference type="eggNOG" id="KOG4177">
    <property type="taxonomic scope" value="Eukaryota"/>
</dbReference>
<dbReference type="InterPro" id="IPR013320">
    <property type="entry name" value="ConA-like_dom_sf"/>
</dbReference>
<feature type="transmembrane region" description="Helical" evidence="5">
    <location>
        <begin position="382"/>
        <end position="402"/>
    </location>
</feature>
<dbReference type="SUPFAM" id="SSF49899">
    <property type="entry name" value="Concanavalin A-like lectins/glucanases"/>
    <property type="match status" value="1"/>
</dbReference>
<feature type="region of interest" description="Disordered" evidence="4">
    <location>
        <begin position="1102"/>
        <end position="1167"/>
    </location>
</feature>
<name>U4L3F9_PYROM</name>
<accession>U4L3F9</accession>
<feature type="repeat" description="ANK" evidence="3">
    <location>
        <begin position="1271"/>
        <end position="1303"/>
    </location>
</feature>
<dbReference type="PROSITE" id="PS50297">
    <property type="entry name" value="ANK_REP_REGION"/>
    <property type="match status" value="12"/>
</dbReference>
<feature type="compositionally biased region" description="Basic and acidic residues" evidence="4">
    <location>
        <begin position="2455"/>
        <end position="2478"/>
    </location>
</feature>
<dbReference type="InterPro" id="IPR001870">
    <property type="entry name" value="B30.2/SPRY"/>
</dbReference>
<dbReference type="SUPFAM" id="SSF48403">
    <property type="entry name" value="Ankyrin repeat"/>
    <property type="match status" value="4"/>
</dbReference>
<dbReference type="SMART" id="SM00449">
    <property type="entry name" value="SPRY"/>
    <property type="match status" value="1"/>
</dbReference>
<keyword evidence="2 3" id="KW-0040">ANK repeat</keyword>
<evidence type="ECO:0000256" key="5">
    <source>
        <dbReference type="SAM" id="Phobius"/>
    </source>
</evidence>
<dbReference type="OrthoDB" id="194358at2759"/>
<feature type="repeat" description="ANK" evidence="3">
    <location>
        <begin position="1697"/>
        <end position="1729"/>
    </location>
</feature>
<feature type="transmembrane region" description="Helical" evidence="5">
    <location>
        <begin position="102"/>
        <end position="123"/>
    </location>
</feature>
<sequence>MVFIFLWRIMLAIYTIVSGLGTNSLAISILFLTQAMAGPAIGVPPTVAPAMSSLQDTASSNQRDGEEFSNNLVSDLAPLLALFGERFAQQYMSVSTSWVDSLIFAMAPLGMITAIVGAVRVGGSSWLKSLVGRARETRAAAEVELMSSTSHEVCEIWNGDAIVRVMGTPDIEQFLFFDDLPEQFITKEDLEIETENIENIPTIQTTNAEDIESADNTEDRQNLDGADNTANKSNRAGVRPPKKWAIYTLKKAQNIGLLIKEKRGQSRFDRFFMRIQEKVTSLTEKDDQSSDHRENTDTATYVKENDRSSIAESLRLRNRKSQPDVEEGTIRSPSLHPPARRPSEPTSQIMALSTNSFTGTKDEKDKSAPNVSLNLGATRKPWELYTTAIVGVLVQLGVLVVAGMATYHPRWKFRKGGLTVKDYAYPLCGVGILLQSLGMFICASVIEQSTHEDTWVKTDAAKNAKMTCLWLQRRRVINDQEFDSFAFFAKQPTDCVMTSRRQKPRNQSGSYPSQITRLITAVCNHGTAISNWNYDTSSSSYTTRDFCKTNCNKTKEHFELDWLARAILRKPEDLPPSTTPKSNPERAQQKTEFELKPSFRVVTGGDPIPEPGKFDEAMPLIRNRQSLGRLSHWKGPVSRPAVATASAIEIVMNTLFADGEENENALEATHFSWDLDVQFKDRGENKGNGPREQVRLSVKKIDGSKTWVADATEIEALLSLWLQHATDYENEKNEQNQACSKTDKDWLRQKPQKKNIRFLGPDTVALQRDLQWWLPSGALGLLQIQKGEKVTRRGDPTGTEPNHHVIDYHRITGFYKQDYLPDLCLAVSFQCTPIMPDSLEYISKETRKPQTPYRNDDELAFAERPTIQKRKLSLAKATWEAEAYLGETALGMVTVNDRDILFAQHVFTAFMSAVADKIDRIHGKSQAFQGAMNNRPTAWQLFRLENTVVSTLALAIQNAGLGTMEEALLCIIPPLSIAHRLPLGAAVDLVLRSMEEDENILNWERSAEVYEELLRFGYRFHSPSCLFTVRAAAASVECLKRMRNAAELYHENRQDSDAKLLFNAQKSLSDALEKLIRKNVKALLHTLYRRQKRAKEYRWFMRQKAGTPGTESTTARPQSLLPPDNSASEISSADSRRVSFGSPKAMRPESPSESETGHLPIGDQSSKDLGYSPLHNYVISGIRQYLPVLKAHKRYVSEGDIMGWTPLHYAVMHTNDAECTYVHHLIDIGANQNQADIFGYTPIHYASTIENFPQWDLLLSNTGQVNTRARDESTALHIAAKHSNVTAVKKLLDRKAQVDIQDSTKRSALHWAAYRKKSDIIDLMLKGGTLGVAAHSQDFQQKTALHLAAARGDRKCVQSLIEHSNREARDRQGHTALHISAQKDHHKVVQLLLDHSAHADATDNTGSTPLHLAVSLSYVTTVALLLNRKANTEVRDISENAVLHIATAKSHHAVVTLLLKSEYNVNIMSRDGNGRLALEIAAERGDYLVFQPLFERKEKCPEIDKDEYQSLLCAAKQTQNAESTKTSAPRGKDHNQIIESLLQREVDRNVTHNVGIKTMPSRRGSTHITNGAPRSGEFPDLGQPGEVQEAGTSFRKTALHIAAERGDSIVVQLLLDRDFDTDGKTDSSSQNQTALHLAAMNGRSSVVELLLQKDADLHQAQDKNGNTSLHLAVEQGHYNVVRLLLGFGAAVDSANKLLKTPLHISAKFKDPKIAKLLLEHYASVSSIDTDGNNVLHMAASYDNLELAKIVLLRTVDINVLNKDGWSATALAVRNGHKDFLEYLFDQKYDVNLAIKDHQGDTVLHLATSKGNRDIIQLLIESGAPLEEKNNNDRTPLHHALYDPNMHDLRQDHLEGWLYGSDHRTADFDNSSTDPLSIPKQLLDGGANVNSTDKNGNTVLHLAAEQGQCDTLELFLKVEYHANIDARNFKGMLALHIAAEAGHLGIIQQLLAHERNASILDSPDSGGNTALHLAIEHGREEVVQSLLDHGASRDIKNQKGLCANIELVFSSRWSPGQESVLCLLLERLEDSNECKSAFKKRFSTALYWACARSYYSAAMMLFDFGYEINAQYDTGETVLHIAIQGVEDRFSESDEDDKDSPEFRLSQPKSVQFVELCLEKGASVELEDNLGRSPFVLAVMGDLNSIVKVMYQKRPNDQKDYNIALQIAILRHNLGIVFELIKLGANPYADDEHGWTAQLCWAQSEPNASISEIIMPGSSQDLQDYCPTSSIWPTGFSNRRKDARIKLHEDILELSYESTGPLTANKMSFCYADMSIVTPDIDESFGLEEAQAQANHPLPPISQFSDAYFEMTVIKSDPKSTVGIGLSNGPISRFDRFPGWENGTWGYHGDDGHKYRSGSGETWSGERYGEGDTVGCGVDPERRLFFTKNGSYLGIAWEGVYGKLFPIVGLVKDCHIRANFSGPFVYDFRTQSSTTKAIEKRCEIGLGDGFEGSEPDLEKRTHFSETTLEERTEMLKDASDGNDEHDDGNGGDVGSDVAESGGSRGS</sequence>
<feature type="repeat" description="ANK" evidence="3">
    <location>
        <begin position="1798"/>
        <end position="1830"/>
    </location>
</feature>
<feature type="region of interest" description="Disordered" evidence="4">
    <location>
        <begin position="571"/>
        <end position="590"/>
    </location>
</feature>
<dbReference type="InterPro" id="IPR044736">
    <property type="entry name" value="Gid1/RanBPM/SPLA_SPRY"/>
</dbReference>
<feature type="compositionally biased region" description="Basic and acidic residues" evidence="4">
    <location>
        <begin position="280"/>
        <end position="296"/>
    </location>
</feature>
<feature type="repeat" description="ANK" evidence="3">
    <location>
        <begin position="1202"/>
        <end position="1237"/>
    </location>
</feature>
<keyword evidence="1" id="KW-0677">Repeat</keyword>
<dbReference type="Pfam" id="PF00023">
    <property type="entry name" value="Ank"/>
    <property type="match status" value="1"/>
</dbReference>